<dbReference type="GeneID" id="77255856"/>
<reference evidence="1 2" key="1">
    <citation type="submission" date="2017-04" db="EMBL/GenBank/DDBJ databases">
        <title>Genome Sequence of Marinobacter salarius strain SMR5 Isolated from a culture of the Diatom Skeletonema marinoi.</title>
        <authorList>
            <person name="Topel M."/>
            <person name="Pinder M.I.M."/>
            <person name="Johansson O.N."/>
            <person name="Kourtchenko O."/>
            <person name="Godhe A."/>
            <person name="Clarke A.K."/>
        </authorList>
    </citation>
    <scope>NUCLEOTIDE SEQUENCE [LARGE SCALE GENOMIC DNA]</scope>
    <source>
        <strain evidence="1 2">SMR5</strain>
    </source>
</reference>
<dbReference type="Proteomes" id="UP000193100">
    <property type="component" value="Chromosome"/>
</dbReference>
<dbReference type="AlphaFoldDB" id="A0A1W6K994"/>
<organism evidence="1 2">
    <name type="scientific">Marinobacter salarius</name>
    <dbReference type="NCBI Taxonomy" id="1420917"/>
    <lineage>
        <taxon>Bacteria</taxon>
        <taxon>Pseudomonadati</taxon>
        <taxon>Pseudomonadota</taxon>
        <taxon>Gammaproteobacteria</taxon>
        <taxon>Pseudomonadales</taxon>
        <taxon>Marinobacteraceae</taxon>
        <taxon>Marinobacter</taxon>
    </lineage>
</organism>
<dbReference type="InterPro" id="IPR013783">
    <property type="entry name" value="Ig-like_fold"/>
</dbReference>
<name>A0A1W6K994_9GAMM</name>
<gene>
    <name evidence="1" type="ORF">MARSALSMR5_01903</name>
</gene>
<evidence type="ECO:0000313" key="1">
    <source>
        <dbReference type="EMBL" id="ARM83981.1"/>
    </source>
</evidence>
<accession>A0A1W6K994</accession>
<proteinExistence type="predicted"/>
<sequence length="720" mass="72242">MSQEGTLVEVTNGGSYTAEAGSNRIVVFYLQSDGGTNTNAFDTASFGAQPATIVGQNNSDSEMSGIAIVKEADIPAGANAVTVTHTETGVGEDAIAVHAITLSGRDQAAALPATTGAEAAAVTPWTGTHTGALLNSDIALCLAGVIPSRSPTASAPPFTLLRGANEGTLAGGALLAEAVPAGAASFDVDWSNSNAGSWVAVEFPVTGAGPSGPSLDTIPSTAYPGQSRTVSGSGFGATQGTGGLTIGGVSQTITSWSDTSITLTTVLGANSYGSGKTIEVTTDDDDTDSGTIELVANTAGGFGVVTMSSPNTADESSVAYGATPTVVTGDQFEWEDFNDLGNLAVGETGFVTNVDAPGIFRGRFRDASDGTWGSVNTFTASATDETAPTISSASVPTAGNNIAVQMDESMQVGAGGSGGWTISLGDATVTSAAVDGSDDTIVNLTPSRTLTDEDTLTIGYTQPGDGFQDQADTPNDLATLSGQAVTNNSTQQPPDVTGPVTQSVGVPTAGTYATGDDLSFTVNWDEAVTVTGTPALNLDIGGTSRQADYVSGSGSSALVFTYTVQAGDEDDNGIAVSSLTLEGGTLQDVSSNNATLTLNSVGDTSGVLVDGVAPVVSINALTTTDITPVVNGSAGDATSLTLVVNSVTYNPTPSGGTWSQQLPELALDTYPMTLNGQDAAGNDAVEATATLSVVAELPPGVIGRVKQSRPRSNRRYPARV</sequence>
<dbReference type="RefSeq" id="WP_085680357.1">
    <property type="nucleotide sequence ID" value="NZ_CP020931.1"/>
</dbReference>
<protein>
    <recommendedName>
        <fullName evidence="3">IPT/TIG domain-containing protein</fullName>
    </recommendedName>
</protein>
<dbReference type="EMBL" id="CP020931">
    <property type="protein sequence ID" value="ARM83981.1"/>
    <property type="molecule type" value="Genomic_DNA"/>
</dbReference>
<dbReference type="Gene3D" id="2.60.40.10">
    <property type="entry name" value="Immunoglobulins"/>
    <property type="match status" value="1"/>
</dbReference>
<evidence type="ECO:0008006" key="3">
    <source>
        <dbReference type="Google" id="ProtNLM"/>
    </source>
</evidence>
<evidence type="ECO:0000313" key="2">
    <source>
        <dbReference type="Proteomes" id="UP000193100"/>
    </source>
</evidence>